<accession>A0AAN6Y5M2</accession>
<comment type="caution">
    <text evidence="2">The sequence shown here is derived from an EMBL/GenBank/DDBJ whole genome shotgun (WGS) entry which is preliminary data.</text>
</comment>
<reference evidence="2" key="1">
    <citation type="journal article" date="2023" name="Mol. Phylogenet. Evol.">
        <title>Genome-scale phylogeny and comparative genomics of the fungal order Sordariales.</title>
        <authorList>
            <person name="Hensen N."/>
            <person name="Bonometti L."/>
            <person name="Westerberg I."/>
            <person name="Brannstrom I.O."/>
            <person name="Guillou S."/>
            <person name="Cros-Aarteil S."/>
            <person name="Calhoun S."/>
            <person name="Haridas S."/>
            <person name="Kuo A."/>
            <person name="Mondo S."/>
            <person name="Pangilinan J."/>
            <person name="Riley R."/>
            <person name="LaButti K."/>
            <person name="Andreopoulos B."/>
            <person name="Lipzen A."/>
            <person name="Chen C."/>
            <person name="Yan M."/>
            <person name="Daum C."/>
            <person name="Ng V."/>
            <person name="Clum A."/>
            <person name="Steindorff A."/>
            <person name="Ohm R.A."/>
            <person name="Martin F."/>
            <person name="Silar P."/>
            <person name="Natvig D.O."/>
            <person name="Lalanne C."/>
            <person name="Gautier V."/>
            <person name="Ament-Velasquez S.L."/>
            <person name="Kruys A."/>
            <person name="Hutchinson M.I."/>
            <person name="Powell A.J."/>
            <person name="Barry K."/>
            <person name="Miller A.N."/>
            <person name="Grigoriev I.V."/>
            <person name="Debuchy R."/>
            <person name="Gladieux P."/>
            <person name="Hiltunen Thoren M."/>
            <person name="Johannesson H."/>
        </authorList>
    </citation>
    <scope>NUCLEOTIDE SEQUENCE</scope>
    <source>
        <strain evidence="2">PSN293</strain>
    </source>
</reference>
<dbReference type="AlphaFoldDB" id="A0AAN6Y5M2"/>
<dbReference type="Gene3D" id="2.60.120.260">
    <property type="entry name" value="Galactose-binding domain-like"/>
    <property type="match status" value="1"/>
</dbReference>
<dbReference type="EMBL" id="MU858171">
    <property type="protein sequence ID" value="KAK4210572.1"/>
    <property type="molecule type" value="Genomic_DNA"/>
</dbReference>
<evidence type="ECO:0000256" key="1">
    <source>
        <dbReference type="SAM" id="SignalP"/>
    </source>
</evidence>
<sequence length="251" mass="26213">MKCTVLSFAAVLCVPTYAKCNADNCYRALFPCGNPVALGSAVNFCQSLTAGAGTPAVTPSRATSACGSGPARYSSACSCGPTCTTTSSSAVNTACPTPTALVPNGDFECPYNVVWDPEVPDTSAIWELRQPGNTGNFAFEAHLLSPPATPELGVSVRVTSKPFTVTPNVPYKLGFASWFDSLDSGFIGVMINGSPVYTVDARDKGAAGAWHDNTVSFTPTGSTVTLKFEFLFGNQHAPSVQRIDTVTFIPA</sequence>
<keyword evidence="1" id="KW-0732">Signal</keyword>
<reference evidence="2" key="2">
    <citation type="submission" date="2023-05" db="EMBL/GenBank/DDBJ databases">
        <authorList>
            <consortium name="Lawrence Berkeley National Laboratory"/>
            <person name="Steindorff A."/>
            <person name="Hensen N."/>
            <person name="Bonometti L."/>
            <person name="Westerberg I."/>
            <person name="Brannstrom I.O."/>
            <person name="Guillou S."/>
            <person name="Cros-Aarteil S."/>
            <person name="Calhoun S."/>
            <person name="Haridas S."/>
            <person name="Kuo A."/>
            <person name="Mondo S."/>
            <person name="Pangilinan J."/>
            <person name="Riley R."/>
            <person name="Labutti K."/>
            <person name="Andreopoulos B."/>
            <person name="Lipzen A."/>
            <person name="Chen C."/>
            <person name="Yanf M."/>
            <person name="Daum C."/>
            <person name="Ng V."/>
            <person name="Clum A."/>
            <person name="Ohm R."/>
            <person name="Martin F."/>
            <person name="Silar P."/>
            <person name="Natvig D."/>
            <person name="Lalanne C."/>
            <person name="Gautier V."/>
            <person name="Ament-Velasquez S.L."/>
            <person name="Kruys A."/>
            <person name="Hutchinson M.I."/>
            <person name="Powell A.J."/>
            <person name="Barry K."/>
            <person name="Miller A.N."/>
            <person name="Grigoriev I.V."/>
            <person name="Debuchy R."/>
            <person name="Gladieux P."/>
            <person name="Thoren M.H."/>
            <person name="Johannesson H."/>
        </authorList>
    </citation>
    <scope>NUCLEOTIDE SEQUENCE</scope>
    <source>
        <strain evidence="2">PSN293</strain>
    </source>
</reference>
<evidence type="ECO:0000313" key="3">
    <source>
        <dbReference type="Proteomes" id="UP001301769"/>
    </source>
</evidence>
<keyword evidence="3" id="KW-1185">Reference proteome</keyword>
<dbReference type="Proteomes" id="UP001301769">
    <property type="component" value="Unassembled WGS sequence"/>
</dbReference>
<feature type="chain" id="PRO_5043001033" description="CBM-cenC domain-containing protein" evidence="1">
    <location>
        <begin position="19"/>
        <end position="251"/>
    </location>
</feature>
<protein>
    <recommendedName>
        <fullName evidence="4">CBM-cenC domain-containing protein</fullName>
    </recommendedName>
</protein>
<name>A0AAN6Y5M2_9PEZI</name>
<feature type="signal peptide" evidence="1">
    <location>
        <begin position="1"/>
        <end position="18"/>
    </location>
</feature>
<organism evidence="2 3">
    <name type="scientific">Rhypophila decipiens</name>
    <dbReference type="NCBI Taxonomy" id="261697"/>
    <lineage>
        <taxon>Eukaryota</taxon>
        <taxon>Fungi</taxon>
        <taxon>Dikarya</taxon>
        <taxon>Ascomycota</taxon>
        <taxon>Pezizomycotina</taxon>
        <taxon>Sordariomycetes</taxon>
        <taxon>Sordariomycetidae</taxon>
        <taxon>Sordariales</taxon>
        <taxon>Naviculisporaceae</taxon>
        <taxon>Rhypophila</taxon>
    </lineage>
</organism>
<proteinExistence type="predicted"/>
<gene>
    <name evidence="2" type="ORF">QBC37DRAFT_376902</name>
</gene>
<evidence type="ECO:0000313" key="2">
    <source>
        <dbReference type="EMBL" id="KAK4210572.1"/>
    </source>
</evidence>
<evidence type="ECO:0008006" key="4">
    <source>
        <dbReference type="Google" id="ProtNLM"/>
    </source>
</evidence>